<evidence type="ECO:0000256" key="11">
    <source>
        <dbReference type="ARBA" id="ARBA00023212"/>
    </source>
</evidence>
<name>A0AA39F2S9_MICHY</name>
<evidence type="ECO:0000313" key="14">
    <source>
        <dbReference type="EMBL" id="KAK0161898.1"/>
    </source>
</evidence>
<evidence type="ECO:0000256" key="6">
    <source>
        <dbReference type="ARBA" id="ARBA00022490"/>
    </source>
</evidence>
<evidence type="ECO:0000256" key="3">
    <source>
        <dbReference type="ARBA" id="ARBA00021423"/>
    </source>
</evidence>
<keyword evidence="4" id="KW-0813">Transport</keyword>
<protein>
    <recommendedName>
        <fullName evidence="3">Ciliogenesis and planar polarity effector 2</fullName>
    </recommendedName>
    <alternativeName>
        <fullName evidence="13">REM2- and Rab-like small GTPase 1</fullName>
    </alternativeName>
</protein>
<evidence type="ECO:0000256" key="7">
    <source>
        <dbReference type="ARBA" id="ARBA00022794"/>
    </source>
</evidence>
<comment type="caution">
    <text evidence="14">The sequence shown here is derived from an EMBL/GenBank/DDBJ whole genome shotgun (WGS) entry which is preliminary data.</text>
</comment>
<keyword evidence="6" id="KW-0963">Cytoplasm</keyword>
<organism evidence="14 15">
    <name type="scientific">Microctonus hyperodae</name>
    <name type="common">Parasitoid wasp</name>
    <dbReference type="NCBI Taxonomy" id="165561"/>
    <lineage>
        <taxon>Eukaryota</taxon>
        <taxon>Metazoa</taxon>
        <taxon>Ecdysozoa</taxon>
        <taxon>Arthropoda</taxon>
        <taxon>Hexapoda</taxon>
        <taxon>Insecta</taxon>
        <taxon>Pterygota</taxon>
        <taxon>Neoptera</taxon>
        <taxon>Endopterygota</taxon>
        <taxon>Hymenoptera</taxon>
        <taxon>Apocrita</taxon>
        <taxon>Ichneumonoidea</taxon>
        <taxon>Braconidae</taxon>
        <taxon>Euphorinae</taxon>
        <taxon>Microctonus</taxon>
    </lineage>
</organism>
<evidence type="ECO:0000256" key="8">
    <source>
        <dbReference type="ARBA" id="ARBA00022927"/>
    </source>
</evidence>
<dbReference type="GO" id="GO:0006887">
    <property type="term" value="P:exocytosis"/>
    <property type="evidence" value="ECO:0007669"/>
    <property type="project" value="UniProtKB-KW"/>
</dbReference>
<keyword evidence="10" id="KW-0342">GTP-binding</keyword>
<evidence type="ECO:0000256" key="9">
    <source>
        <dbReference type="ARBA" id="ARBA00023069"/>
    </source>
</evidence>
<dbReference type="InterPro" id="IPR001806">
    <property type="entry name" value="Small_GTPase"/>
</dbReference>
<reference evidence="14" key="2">
    <citation type="submission" date="2023-03" db="EMBL/GenBank/DDBJ databases">
        <authorList>
            <person name="Inwood S.N."/>
            <person name="Skelly J.G."/>
            <person name="Guhlin J."/>
            <person name="Harrop T.W.R."/>
            <person name="Goldson S.G."/>
            <person name="Dearden P.K."/>
        </authorList>
    </citation>
    <scope>NUCLEOTIDE SEQUENCE</scope>
    <source>
        <strain evidence="14">Lincoln</strain>
        <tissue evidence="14">Whole body</tissue>
    </source>
</reference>
<dbReference type="SUPFAM" id="SSF52540">
    <property type="entry name" value="P-loop containing nucleoside triphosphate hydrolases"/>
    <property type="match status" value="1"/>
</dbReference>
<dbReference type="GO" id="GO:0003924">
    <property type="term" value="F:GTPase activity"/>
    <property type="evidence" value="ECO:0007669"/>
    <property type="project" value="InterPro"/>
</dbReference>
<keyword evidence="10" id="KW-0547">Nucleotide-binding</keyword>
<evidence type="ECO:0000256" key="2">
    <source>
        <dbReference type="ARBA" id="ARBA00006270"/>
    </source>
</evidence>
<dbReference type="Pfam" id="PF00071">
    <property type="entry name" value="Ras"/>
    <property type="match status" value="1"/>
</dbReference>
<proteinExistence type="inferred from homology"/>
<dbReference type="AlphaFoldDB" id="A0AA39F2S9"/>
<evidence type="ECO:0000256" key="5">
    <source>
        <dbReference type="ARBA" id="ARBA00022483"/>
    </source>
</evidence>
<dbReference type="GO" id="GO:0015031">
    <property type="term" value="P:protein transport"/>
    <property type="evidence" value="ECO:0007669"/>
    <property type="project" value="UniProtKB-KW"/>
</dbReference>
<keyword evidence="15" id="KW-1185">Reference proteome</keyword>
<dbReference type="InterPro" id="IPR027417">
    <property type="entry name" value="P-loop_NTPase"/>
</dbReference>
<dbReference type="PANTHER" id="PTHR14983">
    <property type="entry name" value="CILIOGENESIS AND PLANAR POLARITY EFFECTOR 2"/>
    <property type="match status" value="1"/>
</dbReference>
<evidence type="ECO:0000256" key="10">
    <source>
        <dbReference type="ARBA" id="ARBA00023134"/>
    </source>
</evidence>
<keyword evidence="7" id="KW-0970">Cilium biogenesis/degradation</keyword>
<dbReference type="Gene3D" id="3.40.50.300">
    <property type="entry name" value="P-loop containing nucleotide triphosphate hydrolases"/>
    <property type="match status" value="1"/>
</dbReference>
<dbReference type="Proteomes" id="UP001168972">
    <property type="component" value="Unassembled WGS sequence"/>
</dbReference>
<dbReference type="InterPro" id="IPR039677">
    <property type="entry name" value="RSG1"/>
</dbReference>
<sequence>MSGAINMNWLNSAEGESLLHHFYDHALKKRRIYGILERPPVPSSIEEVTYKIFMIGRPGVGKTSVIARFSGVINEQRICSEISGIRRTIIYWPVKIWDKVVLFKLNFWDTSENSIKKYNHILPTCKDKVDAVCSVFSFQDMTSFTDIPYLMNSMSNIKERPANIVIGTKYKPWSASAVTESQIKEFENKWKIKVLKIDVNKSTTRPEIFDCAQQLNSICKALWNRDQDFITKQIIQV</sequence>
<evidence type="ECO:0000256" key="4">
    <source>
        <dbReference type="ARBA" id="ARBA00022448"/>
    </source>
</evidence>
<dbReference type="GO" id="GO:0030030">
    <property type="term" value="P:cell projection organization"/>
    <property type="evidence" value="ECO:0007669"/>
    <property type="project" value="UniProtKB-KW"/>
</dbReference>
<dbReference type="PANTHER" id="PTHR14983:SF1">
    <property type="entry name" value="CILIOGENESIS AND PLANAR POLARITY EFFECTOR 2"/>
    <property type="match status" value="1"/>
</dbReference>
<comment type="subcellular location">
    <subcellularLocation>
        <location evidence="1">Cytoplasm</location>
        <location evidence="1">Cytoskeleton</location>
        <location evidence="1">Cilium basal body</location>
    </subcellularLocation>
</comment>
<keyword evidence="8" id="KW-0653">Protein transport</keyword>
<evidence type="ECO:0000256" key="12">
    <source>
        <dbReference type="ARBA" id="ARBA00023273"/>
    </source>
</evidence>
<reference evidence="14" key="1">
    <citation type="journal article" date="2023" name="bioRxiv">
        <title>Scaffold-level genome assemblies of two parasitoid biocontrol wasps reveal the parthenogenesis mechanism and an associated novel virus.</title>
        <authorList>
            <person name="Inwood S."/>
            <person name="Skelly J."/>
            <person name="Guhlin J."/>
            <person name="Harrop T."/>
            <person name="Goldson S."/>
            <person name="Dearden P."/>
        </authorList>
    </citation>
    <scope>NUCLEOTIDE SEQUENCE</scope>
    <source>
        <strain evidence="14">Lincoln</strain>
        <tissue evidence="14">Whole body</tissue>
    </source>
</reference>
<evidence type="ECO:0000313" key="15">
    <source>
        <dbReference type="Proteomes" id="UP001168972"/>
    </source>
</evidence>
<evidence type="ECO:0000256" key="13">
    <source>
        <dbReference type="ARBA" id="ARBA00030243"/>
    </source>
</evidence>
<keyword evidence="12" id="KW-0966">Cell projection</keyword>
<evidence type="ECO:0000256" key="1">
    <source>
        <dbReference type="ARBA" id="ARBA00004120"/>
    </source>
</evidence>
<gene>
    <name evidence="14" type="ORF">PV327_008299</name>
</gene>
<keyword evidence="9" id="KW-0969">Cilium</keyword>
<accession>A0AA39F2S9</accession>
<keyword evidence="11" id="KW-0206">Cytoskeleton</keyword>
<dbReference type="GO" id="GO:0005525">
    <property type="term" value="F:GTP binding"/>
    <property type="evidence" value="ECO:0007669"/>
    <property type="project" value="UniProtKB-KW"/>
</dbReference>
<dbReference type="EMBL" id="JAQQBR010001834">
    <property type="protein sequence ID" value="KAK0161898.1"/>
    <property type="molecule type" value="Genomic_DNA"/>
</dbReference>
<keyword evidence="5" id="KW-0268">Exocytosis</keyword>
<comment type="similarity">
    <text evidence="2">Belongs to the small GTPase superfamily. Rab family.</text>
</comment>